<organism evidence="3 4">
    <name type="scientific">Sediminivirga luteola</name>
    <dbReference type="NCBI Taxonomy" id="1774748"/>
    <lineage>
        <taxon>Bacteria</taxon>
        <taxon>Bacillati</taxon>
        <taxon>Actinomycetota</taxon>
        <taxon>Actinomycetes</taxon>
        <taxon>Micrococcales</taxon>
        <taxon>Brevibacteriaceae</taxon>
        <taxon>Sediminivirga</taxon>
    </lineage>
</organism>
<keyword evidence="2" id="KW-1133">Transmembrane helix</keyword>
<evidence type="ECO:0000313" key="4">
    <source>
        <dbReference type="Proteomes" id="UP000616114"/>
    </source>
</evidence>
<keyword evidence="4" id="KW-1185">Reference proteome</keyword>
<dbReference type="EMBL" id="BMFY01000011">
    <property type="protein sequence ID" value="GGA20616.1"/>
    <property type="molecule type" value="Genomic_DNA"/>
</dbReference>
<feature type="region of interest" description="Disordered" evidence="1">
    <location>
        <begin position="121"/>
        <end position="152"/>
    </location>
</feature>
<gene>
    <name evidence="3" type="ORF">GCM10011333_24630</name>
</gene>
<proteinExistence type="predicted"/>
<feature type="region of interest" description="Disordered" evidence="1">
    <location>
        <begin position="1"/>
        <end position="109"/>
    </location>
</feature>
<keyword evidence="2" id="KW-0472">Membrane</keyword>
<evidence type="ECO:0000256" key="2">
    <source>
        <dbReference type="SAM" id="Phobius"/>
    </source>
</evidence>
<sequence length="191" mass="20090">MLRRRRESGTQEASAATLSRRARREAERRRKDGESSLEGLIGASAVQDALARHQSPAPESFSLKGTALDTGSRPESPEPGAPKPDAPPSRRSRRKAPVVTPPSTAGIGVVSGAIDIGEMQASTGSLRVHDDSEHDASELRNPPAPPVAARRAEPLDETLAVGRTGSRVPVYALGAFVLIAIGFGIAALFML</sequence>
<feature type="compositionally biased region" description="Basic and acidic residues" evidence="1">
    <location>
        <begin position="127"/>
        <end position="138"/>
    </location>
</feature>
<reference evidence="3" key="1">
    <citation type="journal article" date="2014" name="Int. J. Syst. Evol. Microbiol.">
        <title>Complete genome sequence of Corynebacterium casei LMG S-19264T (=DSM 44701T), isolated from a smear-ripened cheese.</title>
        <authorList>
            <consortium name="US DOE Joint Genome Institute (JGI-PGF)"/>
            <person name="Walter F."/>
            <person name="Albersmeier A."/>
            <person name="Kalinowski J."/>
            <person name="Ruckert C."/>
        </authorList>
    </citation>
    <scope>NUCLEOTIDE SEQUENCE</scope>
    <source>
        <strain evidence="3">CGMCC 1.12785</strain>
    </source>
</reference>
<keyword evidence="2" id="KW-0812">Transmembrane</keyword>
<evidence type="ECO:0000313" key="3">
    <source>
        <dbReference type="EMBL" id="GGA20616.1"/>
    </source>
</evidence>
<dbReference type="AlphaFoldDB" id="A0A8J2TZQ3"/>
<protein>
    <submittedName>
        <fullName evidence="3">Uncharacterized protein</fullName>
    </submittedName>
</protein>
<comment type="caution">
    <text evidence="3">The sequence shown here is derived from an EMBL/GenBank/DDBJ whole genome shotgun (WGS) entry which is preliminary data.</text>
</comment>
<feature type="compositionally biased region" description="Basic and acidic residues" evidence="1">
    <location>
        <begin position="24"/>
        <end position="34"/>
    </location>
</feature>
<name>A0A8J2TZQ3_9MICO</name>
<evidence type="ECO:0000256" key="1">
    <source>
        <dbReference type="SAM" id="MobiDB-lite"/>
    </source>
</evidence>
<feature type="compositionally biased region" description="Pro residues" evidence="1">
    <location>
        <begin position="77"/>
        <end position="87"/>
    </location>
</feature>
<dbReference type="Proteomes" id="UP000616114">
    <property type="component" value="Unassembled WGS sequence"/>
</dbReference>
<accession>A0A8J2TZQ3</accession>
<feature type="transmembrane region" description="Helical" evidence="2">
    <location>
        <begin position="170"/>
        <end position="190"/>
    </location>
</feature>
<reference evidence="3" key="2">
    <citation type="submission" date="2020-09" db="EMBL/GenBank/DDBJ databases">
        <authorList>
            <person name="Sun Q."/>
            <person name="Zhou Y."/>
        </authorList>
    </citation>
    <scope>NUCLEOTIDE SEQUENCE</scope>
    <source>
        <strain evidence="3">CGMCC 1.12785</strain>
    </source>
</reference>